<dbReference type="GO" id="GO:0120230">
    <property type="term" value="F:recombinase activator activity"/>
    <property type="evidence" value="ECO:0007669"/>
    <property type="project" value="TreeGrafter"/>
</dbReference>
<dbReference type="OMA" id="RIICKLF"/>
<evidence type="ECO:0000256" key="5">
    <source>
        <dbReference type="ARBA" id="ARBA00023254"/>
    </source>
</evidence>
<keyword evidence="4" id="KW-0539">Nucleus</keyword>
<dbReference type="PANTHER" id="PTHR15938">
    <property type="entry name" value="TBP-1 INTERACTING PROTEIN"/>
    <property type="match status" value="1"/>
</dbReference>
<protein>
    <recommendedName>
        <fullName evidence="7">Homologous-pairing protein 2 winged helix domain-containing protein</fullName>
    </recommendedName>
</protein>
<name>G0V5K2_NAUCA</name>
<proteinExistence type="inferred from homology"/>
<dbReference type="PANTHER" id="PTHR15938:SF0">
    <property type="entry name" value="HOMOLOGOUS-PAIRING PROTEIN 2 HOMOLOG"/>
    <property type="match status" value="1"/>
</dbReference>
<keyword evidence="5" id="KW-0469">Meiosis</keyword>
<dbReference type="InParanoid" id="G0V5K2"/>
<dbReference type="OrthoDB" id="272266at2759"/>
<accession>G0V5K2</accession>
<dbReference type="InterPro" id="IPR036388">
    <property type="entry name" value="WH-like_DNA-bd_sf"/>
</dbReference>
<dbReference type="GO" id="GO:0120231">
    <property type="term" value="C:DNA recombinase auxiliary factor complex"/>
    <property type="evidence" value="ECO:0007669"/>
    <property type="project" value="TreeGrafter"/>
</dbReference>
<dbReference type="STRING" id="1064592.G0V5K2"/>
<dbReference type="GO" id="GO:0000709">
    <property type="term" value="P:meiotic joint molecule formation"/>
    <property type="evidence" value="ECO:0007669"/>
    <property type="project" value="TreeGrafter"/>
</dbReference>
<dbReference type="GeneID" id="96900229"/>
<dbReference type="AlphaFoldDB" id="G0V5K2"/>
<dbReference type="EMBL" id="HE576752">
    <property type="protein sequence ID" value="CCC66739.1"/>
    <property type="molecule type" value="Genomic_DNA"/>
</dbReference>
<evidence type="ECO:0000256" key="6">
    <source>
        <dbReference type="SAM" id="Coils"/>
    </source>
</evidence>
<evidence type="ECO:0000313" key="8">
    <source>
        <dbReference type="EMBL" id="CCC66739.1"/>
    </source>
</evidence>
<dbReference type="Gene3D" id="1.10.10.10">
    <property type="entry name" value="Winged helix-like DNA-binding domain superfamily/Winged helix DNA-binding domain"/>
    <property type="match status" value="1"/>
</dbReference>
<keyword evidence="3" id="KW-0233">DNA recombination</keyword>
<evidence type="ECO:0000259" key="7">
    <source>
        <dbReference type="Pfam" id="PF07106"/>
    </source>
</evidence>
<keyword evidence="9" id="KW-1185">Reference proteome</keyword>
<keyword evidence="6" id="KW-0175">Coiled coil</keyword>
<reference key="2">
    <citation type="submission" date="2011-08" db="EMBL/GenBank/DDBJ databases">
        <title>Genome sequence of Naumovozyma castellii.</title>
        <authorList>
            <person name="Gordon J.L."/>
            <person name="Armisen D."/>
            <person name="Proux-Wera E."/>
            <person name="OhEigeartaigh S.S."/>
            <person name="Byrne K.P."/>
            <person name="Wolfe K.H."/>
        </authorList>
    </citation>
    <scope>NUCLEOTIDE SEQUENCE</scope>
    <source>
        <strain>Type strain:CBS 4309</strain>
    </source>
</reference>
<dbReference type="Pfam" id="PF07106">
    <property type="entry name" value="WHD_TBPIP"/>
    <property type="match status" value="1"/>
</dbReference>
<evidence type="ECO:0000256" key="2">
    <source>
        <dbReference type="ARBA" id="ARBA00007922"/>
    </source>
</evidence>
<dbReference type="eggNOG" id="ENOG502S1MU">
    <property type="taxonomic scope" value="Eukaryota"/>
</dbReference>
<dbReference type="HOGENOM" id="CLU_063266_2_0_1"/>
<dbReference type="Proteomes" id="UP000001640">
    <property type="component" value="Chromosome 1"/>
</dbReference>
<dbReference type="FunCoup" id="G0V5K2">
    <property type="interactions" value="253"/>
</dbReference>
<comment type="similarity">
    <text evidence="2">Belongs to the HOP2 family.</text>
</comment>
<comment type="subcellular location">
    <subcellularLocation>
        <location evidence="1">Nucleus</location>
    </subcellularLocation>
</comment>
<dbReference type="RefSeq" id="XP_003673131.1">
    <property type="nucleotide sequence ID" value="XM_003673083.1"/>
</dbReference>
<evidence type="ECO:0000313" key="9">
    <source>
        <dbReference type="Proteomes" id="UP000001640"/>
    </source>
</evidence>
<evidence type="ECO:0000256" key="4">
    <source>
        <dbReference type="ARBA" id="ARBA00023242"/>
    </source>
</evidence>
<dbReference type="GO" id="GO:0007129">
    <property type="term" value="P:homologous chromosome pairing at meiosis"/>
    <property type="evidence" value="ECO:0007669"/>
    <property type="project" value="EnsemblFungi"/>
</dbReference>
<dbReference type="KEGG" id="ncs:NCAS_0A01810"/>
<feature type="coiled-coil region" evidence="6">
    <location>
        <begin position="76"/>
        <end position="133"/>
    </location>
</feature>
<evidence type="ECO:0000256" key="1">
    <source>
        <dbReference type="ARBA" id="ARBA00004123"/>
    </source>
</evidence>
<dbReference type="GO" id="GO:0003690">
    <property type="term" value="F:double-stranded DNA binding"/>
    <property type="evidence" value="ECO:0007669"/>
    <property type="project" value="EnsemblFungi"/>
</dbReference>
<feature type="domain" description="Homologous-pairing protein 2 winged helix" evidence="7">
    <location>
        <begin position="2"/>
        <end position="56"/>
    </location>
</feature>
<dbReference type="GO" id="GO:0010774">
    <property type="term" value="P:meiotic strand invasion involved in reciprocal meiotic recombination"/>
    <property type="evidence" value="ECO:0007669"/>
    <property type="project" value="TreeGrafter"/>
</dbReference>
<dbReference type="InterPro" id="IPR010776">
    <property type="entry name" value="Hop2_WH_dom"/>
</dbReference>
<evidence type="ECO:0000256" key="3">
    <source>
        <dbReference type="ARBA" id="ARBA00023172"/>
    </source>
</evidence>
<sequence>MEYLVSQNKPFAVNDIIQNLHNKVGKAMTMKALENLTKDARITTKTFGKVVIYACNEKQFEFPDDLDSNLFTFDKIVQLRSEFMELERERNSLFEKWNNLSKEPPNHQLVANIENRKLDLERLKSTLTILRDNWNPADEKTTQDLISSKLELEKEITKRIKIMNSLKDVIKDSVNPKNINEFLVCFNVHTHLRFFQNYDWY</sequence>
<dbReference type="GO" id="GO:0000794">
    <property type="term" value="C:condensed nuclear chromosome"/>
    <property type="evidence" value="ECO:0007669"/>
    <property type="project" value="EnsemblFungi"/>
</dbReference>
<organism evidence="8 9">
    <name type="scientific">Naumovozyma castellii</name>
    <name type="common">Yeast</name>
    <name type="synonym">Saccharomyces castellii</name>
    <dbReference type="NCBI Taxonomy" id="27288"/>
    <lineage>
        <taxon>Eukaryota</taxon>
        <taxon>Fungi</taxon>
        <taxon>Dikarya</taxon>
        <taxon>Ascomycota</taxon>
        <taxon>Saccharomycotina</taxon>
        <taxon>Saccharomycetes</taxon>
        <taxon>Saccharomycetales</taxon>
        <taxon>Saccharomycetaceae</taxon>
        <taxon>Naumovozyma</taxon>
    </lineage>
</organism>
<reference evidence="8 9" key="1">
    <citation type="journal article" date="2011" name="Proc. Natl. Acad. Sci. U.S.A.">
        <title>Evolutionary erosion of yeast sex chromosomes by mating-type switching accidents.</title>
        <authorList>
            <person name="Gordon J.L."/>
            <person name="Armisen D."/>
            <person name="Proux-Wera E."/>
            <person name="Oheigeartaigh S.S."/>
            <person name="Byrne K.P."/>
            <person name="Wolfe K.H."/>
        </authorList>
    </citation>
    <scope>NUCLEOTIDE SEQUENCE [LARGE SCALE GENOMIC DNA]</scope>
    <source>
        <strain evidence="9">ATCC 76901 / BCRC 22586 / CBS 4309 / NBRC 1992 / NRRL Y-12630</strain>
    </source>
</reference>
<gene>
    <name evidence="8" type="primary">NCAS0A01810</name>
    <name evidence="8" type="ordered locus">NCAS_0A01810</name>
</gene>